<protein>
    <recommendedName>
        <fullName evidence="3 10">Pyruvate formate-lyase-activating enzyme</fullName>
        <ecNumber evidence="10">1.97.1.4</ecNumber>
    </recommendedName>
</protein>
<dbReference type="RefSeq" id="WP_035144633.1">
    <property type="nucleotide sequence ID" value="NZ_JAAZWO010000003.1"/>
</dbReference>
<evidence type="ECO:0000256" key="3">
    <source>
        <dbReference type="ARBA" id="ARBA00021356"/>
    </source>
</evidence>
<evidence type="ECO:0000256" key="10">
    <source>
        <dbReference type="RuleBase" id="RU362053"/>
    </source>
</evidence>
<dbReference type="SFLD" id="SFLDG01066">
    <property type="entry name" value="organic_radical-activating_enz"/>
    <property type="match status" value="1"/>
</dbReference>
<organism evidence="12 13">
    <name type="scientific">Clostridium tetanomorphum</name>
    <dbReference type="NCBI Taxonomy" id="1553"/>
    <lineage>
        <taxon>Bacteria</taxon>
        <taxon>Bacillati</taxon>
        <taxon>Bacillota</taxon>
        <taxon>Clostridia</taxon>
        <taxon>Eubacteriales</taxon>
        <taxon>Clostridiaceae</taxon>
        <taxon>Clostridium</taxon>
    </lineage>
</organism>
<feature type="domain" description="Radical SAM core" evidence="11">
    <location>
        <begin position="17"/>
        <end position="238"/>
    </location>
</feature>
<comment type="subcellular location">
    <subcellularLocation>
        <location evidence="10">Cytoplasm</location>
    </subcellularLocation>
</comment>
<dbReference type="Gene3D" id="3.20.20.70">
    <property type="entry name" value="Aldolase class I"/>
    <property type="match status" value="1"/>
</dbReference>
<dbReference type="SFLD" id="SFLDS00029">
    <property type="entry name" value="Radical_SAM"/>
    <property type="match status" value="1"/>
</dbReference>
<evidence type="ECO:0000256" key="1">
    <source>
        <dbReference type="ARBA" id="ARBA00003141"/>
    </source>
</evidence>
<dbReference type="GO" id="GO:0005737">
    <property type="term" value="C:cytoplasm"/>
    <property type="evidence" value="ECO:0007669"/>
    <property type="project" value="UniProtKB-SubCell"/>
</dbReference>
<evidence type="ECO:0000259" key="11">
    <source>
        <dbReference type="PROSITE" id="PS51918"/>
    </source>
</evidence>
<keyword evidence="12" id="KW-0456">Lyase</keyword>
<dbReference type="PANTHER" id="PTHR30352">
    <property type="entry name" value="PYRUVATE FORMATE-LYASE-ACTIVATING ENZYME"/>
    <property type="match status" value="1"/>
</dbReference>
<evidence type="ECO:0000313" key="13">
    <source>
        <dbReference type="Proteomes" id="UP000563151"/>
    </source>
</evidence>
<dbReference type="GO" id="GO:0043365">
    <property type="term" value="F:[formate-C-acetyltransferase]-activating enzyme activity"/>
    <property type="evidence" value="ECO:0007669"/>
    <property type="project" value="UniProtKB-UniRule"/>
</dbReference>
<reference evidence="12 13" key="1">
    <citation type="submission" date="2020-04" db="EMBL/GenBank/DDBJ databases">
        <title>Genomic insights into acetone-butanol-ethanol (ABE) fermentation by sequencing solventogenic clostridia strains.</title>
        <authorList>
            <person name="Brown S."/>
        </authorList>
    </citation>
    <scope>NUCLEOTIDE SEQUENCE [LARGE SCALE GENOMIC DNA]</scope>
    <source>
        <strain evidence="12 13">DJ011</strain>
    </source>
</reference>
<comment type="catalytic activity">
    <reaction evidence="10">
        <text>glycyl-[formate C-acetyltransferase] + reduced [flavodoxin] + S-adenosyl-L-methionine = glycin-2-yl radical-[formate C-acetyltransferase] + semiquinone [flavodoxin] + 5'-deoxyadenosine + L-methionine + H(+)</text>
        <dbReference type="Rhea" id="RHEA:19225"/>
        <dbReference type="Rhea" id="RHEA-COMP:10622"/>
        <dbReference type="Rhea" id="RHEA-COMP:12190"/>
        <dbReference type="Rhea" id="RHEA-COMP:12191"/>
        <dbReference type="Rhea" id="RHEA-COMP:14480"/>
        <dbReference type="ChEBI" id="CHEBI:15378"/>
        <dbReference type="ChEBI" id="CHEBI:17319"/>
        <dbReference type="ChEBI" id="CHEBI:29947"/>
        <dbReference type="ChEBI" id="CHEBI:32722"/>
        <dbReference type="ChEBI" id="CHEBI:57618"/>
        <dbReference type="ChEBI" id="CHEBI:57844"/>
        <dbReference type="ChEBI" id="CHEBI:59789"/>
        <dbReference type="ChEBI" id="CHEBI:140311"/>
        <dbReference type="EC" id="1.97.1.4"/>
    </reaction>
</comment>
<dbReference type="InterPro" id="IPR007197">
    <property type="entry name" value="rSAM"/>
</dbReference>
<dbReference type="PROSITE" id="PS01087">
    <property type="entry name" value="RADICAL_ACTIVATING"/>
    <property type="match status" value="1"/>
</dbReference>
<dbReference type="SUPFAM" id="SSF102114">
    <property type="entry name" value="Radical SAM enzymes"/>
    <property type="match status" value="1"/>
</dbReference>
<evidence type="ECO:0000256" key="6">
    <source>
        <dbReference type="ARBA" id="ARBA00022723"/>
    </source>
</evidence>
<evidence type="ECO:0000313" key="12">
    <source>
        <dbReference type="EMBL" id="MBC2396898.1"/>
    </source>
</evidence>
<dbReference type="InterPro" id="IPR012838">
    <property type="entry name" value="PFL1_activating"/>
</dbReference>
<evidence type="ECO:0000256" key="4">
    <source>
        <dbReference type="ARBA" id="ARBA00022485"/>
    </source>
</evidence>
<comment type="function">
    <text evidence="1 10">Activation of pyruvate formate-lyase under anaerobic conditions by generation of an organic free radical, using S-adenosylmethionine and reduced flavodoxin as cosubstrates to produce 5'-deoxy-adenosine.</text>
</comment>
<evidence type="ECO:0000256" key="5">
    <source>
        <dbReference type="ARBA" id="ARBA00022691"/>
    </source>
</evidence>
<comment type="cofactor">
    <cofactor evidence="10">
        <name>[4Fe-4S] cluster</name>
        <dbReference type="ChEBI" id="CHEBI:49883"/>
    </cofactor>
    <text evidence="10">Binds 1 [4Fe-4S] cluster. The cluster is coordinated with 3 cysteines and an exchangeable S-adenosyl-L-methionine.</text>
</comment>
<accession>A0A923E5T5</accession>
<evidence type="ECO:0000256" key="2">
    <source>
        <dbReference type="ARBA" id="ARBA00009777"/>
    </source>
</evidence>
<dbReference type="Proteomes" id="UP000563151">
    <property type="component" value="Unassembled WGS sequence"/>
</dbReference>
<keyword evidence="6 10" id="KW-0479">Metal-binding</keyword>
<dbReference type="NCBIfam" id="TIGR02493">
    <property type="entry name" value="PFLA"/>
    <property type="match status" value="1"/>
</dbReference>
<comment type="similarity">
    <text evidence="2 10">Belongs to the organic radical-activating enzymes family.</text>
</comment>
<keyword evidence="13" id="KW-1185">Reference proteome</keyword>
<dbReference type="Pfam" id="PF04055">
    <property type="entry name" value="Radical_SAM"/>
    <property type="match status" value="1"/>
</dbReference>
<dbReference type="GO" id="GO:0046872">
    <property type="term" value="F:metal ion binding"/>
    <property type="evidence" value="ECO:0007669"/>
    <property type="project" value="UniProtKB-UniRule"/>
</dbReference>
<keyword evidence="10" id="KW-0963">Cytoplasm</keyword>
<dbReference type="GO" id="GO:0016829">
    <property type="term" value="F:lyase activity"/>
    <property type="evidence" value="ECO:0007669"/>
    <property type="project" value="UniProtKB-KW"/>
</dbReference>
<dbReference type="GO" id="GO:0051539">
    <property type="term" value="F:4 iron, 4 sulfur cluster binding"/>
    <property type="evidence" value="ECO:0007669"/>
    <property type="project" value="UniProtKB-UniRule"/>
</dbReference>
<sequence length="239" mass="27464">MKECNGKIHSIESMALVDGPGIRVAVFFQGCNLRCIYCHNPDTWDCKEGYEISSKELLKKIVRYKPYFNKSNGGVTFSGGECLIQKDFLLQILKLCKKEGIHTAIDTSGYGTGNYDEILKYVDLVILDIKHIDDNGYRNITGHGIKGLNDFIEALNKANKKVWIRHVVIPGLTDTKEHIIKLEKIIKKIDNVENIELLPYHTLGKYKYEKLNIKYKLNHIGNMDKDKLYELEKVLKKDE</sequence>
<keyword evidence="9 10" id="KW-0411">Iron-sulfur</keyword>
<dbReference type="InterPro" id="IPR058240">
    <property type="entry name" value="rSAM_sf"/>
</dbReference>
<dbReference type="EC" id="1.97.1.4" evidence="10"/>
<keyword evidence="5 10" id="KW-0949">S-adenosyl-L-methionine</keyword>
<dbReference type="InterPro" id="IPR034457">
    <property type="entry name" value="Organic_radical-activating"/>
</dbReference>
<proteinExistence type="inferred from homology"/>
<evidence type="ECO:0000256" key="8">
    <source>
        <dbReference type="ARBA" id="ARBA00023004"/>
    </source>
</evidence>
<comment type="caution">
    <text evidence="12">The sequence shown here is derived from an EMBL/GenBank/DDBJ whole genome shotgun (WGS) entry which is preliminary data.</text>
</comment>
<dbReference type="PANTHER" id="PTHR30352:SF5">
    <property type="entry name" value="PYRUVATE FORMATE-LYASE 1-ACTIVATING ENZYME"/>
    <property type="match status" value="1"/>
</dbReference>
<dbReference type="CDD" id="cd01335">
    <property type="entry name" value="Radical_SAM"/>
    <property type="match status" value="1"/>
</dbReference>
<evidence type="ECO:0000256" key="7">
    <source>
        <dbReference type="ARBA" id="ARBA00023002"/>
    </source>
</evidence>
<gene>
    <name evidence="12" type="primary">pflA</name>
    <name evidence="12" type="ORF">HGG79_03750</name>
</gene>
<dbReference type="InterPro" id="IPR013785">
    <property type="entry name" value="Aldolase_TIM"/>
</dbReference>
<dbReference type="EMBL" id="JAAZWO010000003">
    <property type="protein sequence ID" value="MBC2396898.1"/>
    <property type="molecule type" value="Genomic_DNA"/>
</dbReference>
<keyword evidence="4 10" id="KW-0004">4Fe-4S</keyword>
<dbReference type="InterPro" id="IPR001989">
    <property type="entry name" value="Radical_activat_CS"/>
</dbReference>
<dbReference type="PROSITE" id="PS51918">
    <property type="entry name" value="RADICAL_SAM"/>
    <property type="match status" value="1"/>
</dbReference>
<name>A0A923E5T5_CLOTT</name>
<keyword evidence="8 10" id="KW-0408">Iron</keyword>
<keyword evidence="7 10" id="KW-0560">Oxidoreductase</keyword>
<keyword evidence="12" id="KW-0670">Pyruvate</keyword>
<evidence type="ECO:0000256" key="9">
    <source>
        <dbReference type="ARBA" id="ARBA00023014"/>
    </source>
</evidence>
<dbReference type="AlphaFoldDB" id="A0A923E5T5"/>